<organism evidence="1">
    <name type="scientific">marine metagenome</name>
    <dbReference type="NCBI Taxonomy" id="408172"/>
    <lineage>
        <taxon>unclassified sequences</taxon>
        <taxon>metagenomes</taxon>
        <taxon>ecological metagenomes</taxon>
    </lineage>
</organism>
<protein>
    <submittedName>
        <fullName evidence="1">Uncharacterized protein</fullName>
    </submittedName>
</protein>
<proteinExistence type="predicted"/>
<dbReference type="EMBL" id="UINC01010159">
    <property type="protein sequence ID" value="SVA45300.1"/>
    <property type="molecule type" value="Genomic_DNA"/>
</dbReference>
<gene>
    <name evidence="1" type="ORF">METZ01_LOCUS98154</name>
</gene>
<evidence type="ECO:0000313" key="1">
    <source>
        <dbReference type="EMBL" id="SVA45300.1"/>
    </source>
</evidence>
<name>A0A381VYC8_9ZZZZ</name>
<feature type="non-terminal residue" evidence="1">
    <location>
        <position position="1"/>
    </location>
</feature>
<sequence>DSSVSVMKVLDRLCDTYEKQHWKPENS</sequence>
<reference evidence="1" key="1">
    <citation type="submission" date="2018-05" db="EMBL/GenBank/DDBJ databases">
        <authorList>
            <person name="Lanie J.A."/>
            <person name="Ng W.-L."/>
            <person name="Kazmierczak K.M."/>
            <person name="Andrzejewski T.M."/>
            <person name="Davidsen T.M."/>
            <person name="Wayne K.J."/>
            <person name="Tettelin H."/>
            <person name="Glass J.I."/>
            <person name="Rusch D."/>
            <person name="Podicherti R."/>
            <person name="Tsui H.-C.T."/>
            <person name="Winkler M.E."/>
        </authorList>
    </citation>
    <scope>NUCLEOTIDE SEQUENCE</scope>
</reference>
<accession>A0A381VYC8</accession>
<dbReference type="AlphaFoldDB" id="A0A381VYC8"/>